<dbReference type="AlphaFoldDB" id="A0A835SZF7"/>
<keyword evidence="2" id="KW-1185">Reference proteome</keyword>
<protein>
    <submittedName>
        <fullName evidence="1">Uncharacterized protein</fullName>
    </submittedName>
</protein>
<dbReference type="OrthoDB" id="10370127at2759"/>
<accession>A0A835SZF7</accession>
<sequence>MQNLHPADQRPIKSAEERAKGLAALYWSTVRQEEPAKPVKLPETLPPDHPWAACWKKSKFAGKEIIPDPVRVIRG</sequence>
<reference evidence="1" key="1">
    <citation type="journal article" date="2020" name="bioRxiv">
        <title>Comparative genomics of Chlamydomonas.</title>
        <authorList>
            <person name="Craig R.J."/>
            <person name="Hasan A.R."/>
            <person name="Ness R.W."/>
            <person name="Keightley P.D."/>
        </authorList>
    </citation>
    <scope>NUCLEOTIDE SEQUENCE</scope>
    <source>
        <strain evidence="1">CCAP 11/173</strain>
    </source>
</reference>
<proteinExistence type="predicted"/>
<comment type="caution">
    <text evidence="1">The sequence shown here is derived from an EMBL/GenBank/DDBJ whole genome shotgun (WGS) entry which is preliminary data.</text>
</comment>
<gene>
    <name evidence="1" type="ORF">HYH02_011725</name>
</gene>
<organism evidence="1 2">
    <name type="scientific">Chlamydomonas schloesseri</name>
    <dbReference type="NCBI Taxonomy" id="2026947"/>
    <lineage>
        <taxon>Eukaryota</taxon>
        <taxon>Viridiplantae</taxon>
        <taxon>Chlorophyta</taxon>
        <taxon>core chlorophytes</taxon>
        <taxon>Chlorophyceae</taxon>
        <taxon>CS clade</taxon>
        <taxon>Chlamydomonadales</taxon>
        <taxon>Chlamydomonadaceae</taxon>
        <taxon>Chlamydomonas</taxon>
    </lineage>
</organism>
<dbReference type="EMBL" id="JAEHOD010000051">
    <property type="protein sequence ID" value="KAG2436013.1"/>
    <property type="molecule type" value="Genomic_DNA"/>
</dbReference>
<dbReference type="Proteomes" id="UP000613740">
    <property type="component" value="Unassembled WGS sequence"/>
</dbReference>
<name>A0A835SZF7_9CHLO</name>
<evidence type="ECO:0000313" key="2">
    <source>
        <dbReference type="Proteomes" id="UP000613740"/>
    </source>
</evidence>
<evidence type="ECO:0000313" key="1">
    <source>
        <dbReference type="EMBL" id="KAG2436013.1"/>
    </source>
</evidence>